<evidence type="ECO:0000313" key="2">
    <source>
        <dbReference type="Proteomes" id="UP001165960"/>
    </source>
</evidence>
<gene>
    <name evidence="1" type="ORF">DSO57_1002500</name>
</gene>
<comment type="caution">
    <text evidence="1">The sequence shown here is derived from an EMBL/GenBank/DDBJ whole genome shotgun (WGS) entry which is preliminary data.</text>
</comment>
<reference evidence="1" key="1">
    <citation type="submission" date="2022-04" db="EMBL/GenBank/DDBJ databases">
        <title>Genome of the entomopathogenic fungus Entomophthora muscae.</title>
        <authorList>
            <person name="Elya C."/>
            <person name="Lovett B.R."/>
            <person name="Lee E."/>
            <person name="Macias A.M."/>
            <person name="Hajek A.E."/>
            <person name="De Bivort B.L."/>
            <person name="Kasson M.T."/>
            <person name="De Fine Licht H.H."/>
            <person name="Stajich J.E."/>
        </authorList>
    </citation>
    <scope>NUCLEOTIDE SEQUENCE</scope>
    <source>
        <strain evidence="1">Berkeley</strain>
    </source>
</reference>
<dbReference type="Proteomes" id="UP001165960">
    <property type="component" value="Unassembled WGS sequence"/>
</dbReference>
<accession>A0ACC2SLP3</accession>
<name>A0ACC2SLP3_9FUNG</name>
<evidence type="ECO:0000313" key="1">
    <source>
        <dbReference type="EMBL" id="KAJ9063200.1"/>
    </source>
</evidence>
<organism evidence="1 2">
    <name type="scientific">Entomophthora muscae</name>
    <dbReference type="NCBI Taxonomy" id="34485"/>
    <lineage>
        <taxon>Eukaryota</taxon>
        <taxon>Fungi</taxon>
        <taxon>Fungi incertae sedis</taxon>
        <taxon>Zoopagomycota</taxon>
        <taxon>Entomophthoromycotina</taxon>
        <taxon>Entomophthoromycetes</taxon>
        <taxon>Entomophthorales</taxon>
        <taxon>Entomophthoraceae</taxon>
        <taxon>Entomophthora</taxon>
    </lineage>
</organism>
<keyword evidence="2" id="KW-1185">Reference proteome</keyword>
<protein>
    <submittedName>
        <fullName evidence="1">Uncharacterized protein</fullName>
    </submittedName>
</protein>
<proteinExistence type="predicted"/>
<sequence length="146" mass="15760">MIYILYIHSGAKKQCLSIVQNIPNTYSHLINAQILTVTEKTSVTNIKTSTSTKPLFTTTTQKLTTKLLPAVNMQTPTATKLLSAANAQTPTVTKKMSTATKKIHTITVWKPAIIKLLPATNVQTSAAIEQMHTATVQAPTTLASPT</sequence>
<dbReference type="EMBL" id="QTSX02004976">
    <property type="protein sequence ID" value="KAJ9063200.1"/>
    <property type="molecule type" value="Genomic_DNA"/>
</dbReference>